<evidence type="ECO:0000256" key="3">
    <source>
        <dbReference type="ARBA" id="ARBA00022598"/>
    </source>
</evidence>
<proteinExistence type="inferred from homology"/>
<dbReference type="InterPro" id="IPR006195">
    <property type="entry name" value="aa-tRNA-synth_II"/>
</dbReference>
<dbReference type="PRINTS" id="PR01046">
    <property type="entry name" value="TRNASYNTHPRO"/>
</dbReference>
<dbReference type="InterPro" id="IPR050062">
    <property type="entry name" value="Pro-tRNA_synthetase"/>
</dbReference>
<evidence type="ECO:0000259" key="11">
    <source>
        <dbReference type="PROSITE" id="PS50862"/>
    </source>
</evidence>
<reference evidence="12 13" key="1">
    <citation type="journal article" date="2018" name="Mol. Biol. Evol.">
        <title>Broad Genomic Sampling Reveals a Smut Pathogenic Ancestry of the Fungal Clade Ustilaginomycotina.</title>
        <authorList>
            <person name="Kijpornyongpan T."/>
            <person name="Mondo S.J."/>
            <person name="Barry K."/>
            <person name="Sandor L."/>
            <person name="Lee J."/>
            <person name="Lipzen A."/>
            <person name="Pangilinan J."/>
            <person name="LaButti K."/>
            <person name="Hainaut M."/>
            <person name="Henrissat B."/>
            <person name="Grigoriev I.V."/>
            <person name="Spatafora J.W."/>
            <person name="Aime M.C."/>
        </authorList>
    </citation>
    <scope>NUCLEOTIDE SEQUENCE [LARGE SCALE GENOMIC DNA]</scope>
    <source>
        <strain evidence="12 13">MCA 5214</strain>
    </source>
</reference>
<dbReference type="PANTHER" id="PTHR42753">
    <property type="entry name" value="MITOCHONDRIAL RIBOSOME PROTEIN L39/PROLYL-TRNA LIGASE FAMILY MEMBER"/>
    <property type="match status" value="1"/>
</dbReference>
<accession>A0A316UMB8</accession>
<keyword evidence="13" id="KW-1185">Reference proteome</keyword>
<evidence type="ECO:0000313" key="13">
    <source>
        <dbReference type="Proteomes" id="UP000245884"/>
    </source>
</evidence>
<dbReference type="GeneID" id="37028316"/>
<dbReference type="InterPro" id="IPR002314">
    <property type="entry name" value="aa-tRNA-synt_IIb"/>
</dbReference>
<dbReference type="Gene3D" id="3.40.50.800">
    <property type="entry name" value="Anticodon-binding domain"/>
    <property type="match status" value="1"/>
</dbReference>
<dbReference type="AlphaFoldDB" id="A0A316UMB8"/>
<name>A0A316UMB8_9BASI</name>
<dbReference type="EMBL" id="KZ819671">
    <property type="protein sequence ID" value="PWN26417.1"/>
    <property type="molecule type" value="Genomic_DNA"/>
</dbReference>
<sequence length="668" mass="72962">MAGPSAAGAMALMTTIRPSSLGRQSLALIAARRYNSNRTGRQSSITYASRLYMPQAPASDPKGKGKATSPDVSSSTPAHPVPGSAEEALHQLTLGGYIRQSSSGVYTFLGPGLHLLRSISSIIDQEMQGIGAQRIDMPTLLPQAGWRKSGRLEAMGSELYRLKDRRGGEWLLAPTHEEEVTRLISSDIQTYKHLPVKVYQITRKHRDEPRPRLGLLRTREFLMKDLYTFDEDTPSALVSYEAVQTAYGRVMQRLFGSQVEGRWRVAEADSGAMGGSRSHEYHVEDEAGEDVIVACSSCGYAANVEVAEAAAANDGTTGEPSSSRQPPAVWQDLDVHLYTNAEPGHTLEEAALTAVVMPRDFKGLDSAKLVADMKRVYPSSSRSSGASWQPWDWRERPEGPILGRFQHLNVIAERSCAGVEGEDVEEAIRRALVLASDQRTAAADTTNGLELCNVEPSSPELRDFFPAGPRGWEYIDLPQATQTGSGSTSCPSCSAGTLTKRKAIEVGHTFVLGDRYTRALGYQFAARPSSSGRQERHFAQMGCYGLGVTRLVGVLAIRARQAWLKAQQGDGEKGKPGLLWPKWLAPYTHAIVLAEEDARACSEVEKLIAELDGPDSPDTRLLVDDRHAVGVGARLKEMDALGVGSVWVVRRNKRPREGEVEWSVARQR</sequence>
<dbReference type="PANTHER" id="PTHR42753:SF2">
    <property type="entry name" value="PROLINE--TRNA LIGASE"/>
    <property type="match status" value="1"/>
</dbReference>
<dbReference type="RefSeq" id="XP_025361029.1">
    <property type="nucleotide sequence ID" value="XM_025506493.1"/>
</dbReference>
<evidence type="ECO:0000256" key="10">
    <source>
        <dbReference type="SAM" id="MobiDB-lite"/>
    </source>
</evidence>
<keyword evidence="4" id="KW-0547">Nucleotide-binding</keyword>
<dbReference type="InterPro" id="IPR036621">
    <property type="entry name" value="Anticodon-bd_dom_sf"/>
</dbReference>
<evidence type="ECO:0000256" key="8">
    <source>
        <dbReference type="ARBA" id="ARBA00029731"/>
    </source>
</evidence>
<dbReference type="GO" id="GO:0005524">
    <property type="term" value="F:ATP binding"/>
    <property type="evidence" value="ECO:0007669"/>
    <property type="project" value="UniProtKB-KW"/>
</dbReference>
<dbReference type="Proteomes" id="UP000245884">
    <property type="component" value="Unassembled WGS sequence"/>
</dbReference>
<protein>
    <recommendedName>
        <fullName evidence="2">proline--tRNA ligase</fullName>
        <ecNumber evidence="2">6.1.1.15</ecNumber>
    </recommendedName>
    <alternativeName>
        <fullName evidence="8">Prolyl-tRNA synthetase</fullName>
    </alternativeName>
</protein>
<keyword evidence="6" id="KW-0648">Protein biosynthesis</keyword>
<dbReference type="EC" id="6.1.1.15" evidence="2"/>
<dbReference type="OrthoDB" id="10267474at2759"/>
<comment type="catalytic activity">
    <reaction evidence="9">
        <text>tRNA(Pro) + L-proline + ATP = L-prolyl-tRNA(Pro) + AMP + diphosphate</text>
        <dbReference type="Rhea" id="RHEA:14305"/>
        <dbReference type="Rhea" id="RHEA-COMP:9700"/>
        <dbReference type="Rhea" id="RHEA-COMP:9702"/>
        <dbReference type="ChEBI" id="CHEBI:30616"/>
        <dbReference type="ChEBI" id="CHEBI:33019"/>
        <dbReference type="ChEBI" id="CHEBI:60039"/>
        <dbReference type="ChEBI" id="CHEBI:78442"/>
        <dbReference type="ChEBI" id="CHEBI:78532"/>
        <dbReference type="ChEBI" id="CHEBI:456215"/>
        <dbReference type="EC" id="6.1.1.15"/>
    </reaction>
</comment>
<dbReference type="GO" id="GO:0006433">
    <property type="term" value="P:prolyl-tRNA aminoacylation"/>
    <property type="evidence" value="ECO:0007669"/>
    <property type="project" value="InterPro"/>
</dbReference>
<dbReference type="PROSITE" id="PS50862">
    <property type="entry name" value="AA_TRNA_LIGASE_II"/>
    <property type="match status" value="1"/>
</dbReference>
<gene>
    <name evidence="12" type="ORF">BDZ90DRAFT_233067</name>
</gene>
<evidence type="ECO:0000256" key="5">
    <source>
        <dbReference type="ARBA" id="ARBA00022840"/>
    </source>
</evidence>
<dbReference type="Pfam" id="PF00587">
    <property type="entry name" value="tRNA-synt_2b"/>
    <property type="match status" value="1"/>
</dbReference>
<dbReference type="GO" id="GO:0004827">
    <property type="term" value="F:proline-tRNA ligase activity"/>
    <property type="evidence" value="ECO:0007669"/>
    <property type="project" value="UniProtKB-EC"/>
</dbReference>
<evidence type="ECO:0000256" key="1">
    <source>
        <dbReference type="ARBA" id="ARBA00008226"/>
    </source>
</evidence>
<dbReference type="InterPro" id="IPR045864">
    <property type="entry name" value="aa-tRNA-synth_II/BPL/LPL"/>
</dbReference>
<feature type="region of interest" description="Disordered" evidence="10">
    <location>
        <begin position="45"/>
        <end position="83"/>
    </location>
</feature>
<evidence type="ECO:0000256" key="2">
    <source>
        <dbReference type="ARBA" id="ARBA00012831"/>
    </source>
</evidence>
<keyword evidence="7" id="KW-0030">Aminoacyl-tRNA synthetase</keyword>
<feature type="domain" description="Aminoacyl-transfer RNA synthetases class-II family profile" evidence="11">
    <location>
        <begin position="99"/>
        <end position="576"/>
    </location>
</feature>
<evidence type="ECO:0000256" key="6">
    <source>
        <dbReference type="ARBA" id="ARBA00022917"/>
    </source>
</evidence>
<organism evidence="12 13">
    <name type="scientific">Jaminaea rosea</name>
    <dbReference type="NCBI Taxonomy" id="1569628"/>
    <lineage>
        <taxon>Eukaryota</taxon>
        <taxon>Fungi</taxon>
        <taxon>Dikarya</taxon>
        <taxon>Basidiomycota</taxon>
        <taxon>Ustilaginomycotina</taxon>
        <taxon>Exobasidiomycetes</taxon>
        <taxon>Microstromatales</taxon>
        <taxon>Microstromatales incertae sedis</taxon>
        <taxon>Jaminaea</taxon>
    </lineage>
</organism>
<evidence type="ECO:0000256" key="4">
    <source>
        <dbReference type="ARBA" id="ARBA00022741"/>
    </source>
</evidence>
<dbReference type="GO" id="GO:0005739">
    <property type="term" value="C:mitochondrion"/>
    <property type="evidence" value="ECO:0007669"/>
    <property type="project" value="TreeGrafter"/>
</dbReference>
<evidence type="ECO:0000256" key="9">
    <source>
        <dbReference type="ARBA" id="ARBA00047671"/>
    </source>
</evidence>
<dbReference type="SUPFAM" id="SSF55681">
    <property type="entry name" value="Class II aaRS and biotin synthetases"/>
    <property type="match status" value="1"/>
</dbReference>
<evidence type="ECO:0000313" key="12">
    <source>
        <dbReference type="EMBL" id="PWN26417.1"/>
    </source>
</evidence>
<keyword evidence="5" id="KW-0067">ATP-binding</keyword>
<comment type="similarity">
    <text evidence="1">Belongs to the class-II aminoacyl-tRNA synthetase family.</text>
</comment>
<evidence type="ECO:0000256" key="7">
    <source>
        <dbReference type="ARBA" id="ARBA00023146"/>
    </source>
</evidence>
<dbReference type="InterPro" id="IPR002316">
    <property type="entry name" value="Pro-tRNA-ligase_IIa"/>
</dbReference>
<dbReference type="Gene3D" id="3.30.930.10">
    <property type="entry name" value="Bira Bifunctional Protein, Domain 2"/>
    <property type="match status" value="2"/>
</dbReference>
<dbReference type="STRING" id="1569628.A0A316UMB8"/>
<dbReference type="SUPFAM" id="SSF52954">
    <property type="entry name" value="Class II aaRS ABD-related"/>
    <property type="match status" value="1"/>
</dbReference>
<keyword evidence="3" id="KW-0436">Ligase</keyword>